<name>A0ACB5R8I3_9CLOT</name>
<sequence length="169" mass="18578">MAKKKKEKDTEVKSGGGSIKFVIILLISILLVGGGVGGGVYFLMKGKQDSGTTTKAVAVVKPAYFDLGEFVVNLTGDRNTNKYLKTSLKVSYDSTNKDLATELTELQPELKSITLEYLQSKKQEDFFAAAQATDAHSLEITKKQLVELLDKKLTKGRFIEVLTQDLIIQ</sequence>
<keyword evidence="2" id="KW-1185">Reference proteome</keyword>
<dbReference type="EMBL" id="BROD01000001">
    <property type="protein sequence ID" value="GKX65498.1"/>
    <property type="molecule type" value="Genomic_DNA"/>
</dbReference>
<accession>A0ACB5R8I3</accession>
<evidence type="ECO:0000313" key="2">
    <source>
        <dbReference type="Proteomes" id="UP001058074"/>
    </source>
</evidence>
<proteinExistence type="predicted"/>
<reference evidence="1" key="1">
    <citation type="journal article" date="2025" name="Int. J. Syst. Evol. Microbiol.">
        <title>Inconstantimicrobium mannanitabidum sp. nov., a novel member of the family Clostridiaceae isolated from anoxic soil under the treatment of reductive soil disinfestation.</title>
        <authorList>
            <person name="Ueki A."/>
            <person name="Tonouchi A."/>
            <person name="Honma S."/>
            <person name="Kaku N."/>
            <person name="Ueki K."/>
        </authorList>
    </citation>
    <scope>NUCLEOTIDE SEQUENCE</scope>
    <source>
        <strain evidence="1">TW13</strain>
    </source>
</reference>
<protein>
    <submittedName>
        <fullName evidence="1">Uncharacterized protein</fullName>
    </submittedName>
</protein>
<dbReference type="Proteomes" id="UP001058074">
    <property type="component" value="Unassembled WGS sequence"/>
</dbReference>
<evidence type="ECO:0000313" key="1">
    <source>
        <dbReference type="EMBL" id="GKX65498.1"/>
    </source>
</evidence>
<comment type="caution">
    <text evidence="1">The sequence shown here is derived from an EMBL/GenBank/DDBJ whole genome shotgun (WGS) entry which is preliminary data.</text>
</comment>
<gene>
    <name evidence="1" type="ORF">rsdtw13_07560</name>
</gene>
<organism evidence="1 2">
    <name type="scientific">Inconstantimicrobium mannanitabidum</name>
    <dbReference type="NCBI Taxonomy" id="1604901"/>
    <lineage>
        <taxon>Bacteria</taxon>
        <taxon>Bacillati</taxon>
        <taxon>Bacillota</taxon>
        <taxon>Clostridia</taxon>
        <taxon>Eubacteriales</taxon>
        <taxon>Clostridiaceae</taxon>
        <taxon>Inconstantimicrobium</taxon>
    </lineage>
</organism>